<evidence type="ECO:0000313" key="2">
    <source>
        <dbReference type="EMBL" id="KDR10788.1"/>
    </source>
</evidence>
<dbReference type="OMA" id="PKWVNPC"/>
<keyword evidence="3" id="KW-1185">Reference proteome</keyword>
<dbReference type="eggNOG" id="ENOG502S1SK">
    <property type="taxonomic scope" value="Eukaryota"/>
</dbReference>
<sequence>MSAPTSRHGSLDQERMNSHPKWINPCGLGASDDFDSELDSVPRLSDNELLSSIIVAAKGALMHAERFKENYVKNTFNENFRKFHQEWKSTRYEWLPTTEQISKNLGEPIPIEQLQKLELDVALKDTFAYLQKFAVGMEQIVWDQIDNNGAYKDQFADIEFRLRATLCEIQAAMLERGVMQYENVTRQIMANELRHMGNSSYRNMRDWVIFRDCMNGLEYVIQVFEYLQQKLTS</sequence>
<dbReference type="InParanoid" id="A0A067R035"/>
<dbReference type="EMBL" id="KK853137">
    <property type="protein sequence ID" value="KDR10788.1"/>
    <property type="molecule type" value="Genomic_DNA"/>
</dbReference>
<organism evidence="2 3">
    <name type="scientific">Zootermopsis nevadensis</name>
    <name type="common">Dampwood termite</name>
    <dbReference type="NCBI Taxonomy" id="136037"/>
    <lineage>
        <taxon>Eukaryota</taxon>
        <taxon>Metazoa</taxon>
        <taxon>Ecdysozoa</taxon>
        <taxon>Arthropoda</taxon>
        <taxon>Hexapoda</taxon>
        <taxon>Insecta</taxon>
        <taxon>Pterygota</taxon>
        <taxon>Neoptera</taxon>
        <taxon>Polyneoptera</taxon>
        <taxon>Dictyoptera</taxon>
        <taxon>Blattodea</taxon>
        <taxon>Blattoidea</taxon>
        <taxon>Termitoidae</taxon>
        <taxon>Termopsidae</taxon>
        <taxon>Zootermopsis</taxon>
    </lineage>
</organism>
<accession>A0A067R035</accession>
<reference evidence="2 3" key="1">
    <citation type="journal article" date="2014" name="Nat. Commun.">
        <title>Molecular traces of alternative social organization in a termite genome.</title>
        <authorList>
            <person name="Terrapon N."/>
            <person name="Li C."/>
            <person name="Robertson H.M."/>
            <person name="Ji L."/>
            <person name="Meng X."/>
            <person name="Booth W."/>
            <person name="Chen Z."/>
            <person name="Childers C.P."/>
            <person name="Glastad K.M."/>
            <person name="Gokhale K."/>
            <person name="Gowin J."/>
            <person name="Gronenberg W."/>
            <person name="Hermansen R.A."/>
            <person name="Hu H."/>
            <person name="Hunt B.G."/>
            <person name="Huylmans A.K."/>
            <person name="Khalil S.M."/>
            <person name="Mitchell R.D."/>
            <person name="Munoz-Torres M.C."/>
            <person name="Mustard J.A."/>
            <person name="Pan H."/>
            <person name="Reese J.T."/>
            <person name="Scharf M.E."/>
            <person name="Sun F."/>
            <person name="Vogel H."/>
            <person name="Xiao J."/>
            <person name="Yang W."/>
            <person name="Yang Z."/>
            <person name="Yang Z."/>
            <person name="Zhou J."/>
            <person name="Zhu J."/>
            <person name="Brent C.S."/>
            <person name="Elsik C.G."/>
            <person name="Goodisman M.A."/>
            <person name="Liberles D.A."/>
            <person name="Roe R.M."/>
            <person name="Vargo E.L."/>
            <person name="Vilcinskas A."/>
            <person name="Wang J."/>
            <person name="Bornberg-Bauer E."/>
            <person name="Korb J."/>
            <person name="Zhang G."/>
            <person name="Liebig J."/>
        </authorList>
    </citation>
    <scope>NUCLEOTIDE SEQUENCE [LARGE SCALE GENOMIC DNA]</scope>
    <source>
        <tissue evidence="2">Whole organism</tissue>
    </source>
</reference>
<feature type="region of interest" description="Disordered" evidence="1">
    <location>
        <begin position="1"/>
        <end position="22"/>
    </location>
</feature>
<protein>
    <submittedName>
        <fullName evidence="2">Uncharacterized protein</fullName>
    </submittedName>
</protein>
<dbReference type="Proteomes" id="UP000027135">
    <property type="component" value="Unassembled WGS sequence"/>
</dbReference>
<evidence type="ECO:0000313" key="3">
    <source>
        <dbReference type="Proteomes" id="UP000027135"/>
    </source>
</evidence>
<evidence type="ECO:0000256" key="1">
    <source>
        <dbReference type="SAM" id="MobiDB-lite"/>
    </source>
</evidence>
<gene>
    <name evidence="2" type="ORF">L798_14914</name>
</gene>
<proteinExistence type="predicted"/>
<dbReference type="AlphaFoldDB" id="A0A067R035"/>
<name>A0A067R035_ZOONE</name>